<sequence>MEKRIRAAYDAHGRDMSDIRIDENGKASDMDPRTVMSHDGCNPVNRDQELARAHEGDGMLFPGILPGTTPGSLPGGVPENMPPVPPAFFPGSGLYNDR</sequence>
<evidence type="ECO:0000313" key="2">
    <source>
        <dbReference type="EMBL" id="HJC86595.1"/>
    </source>
</evidence>
<dbReference type="AlphaFoldDB" id="A0A9D2TRL9"/>
<feature type="region of interest" description="Disordered" evidence="1">
    <location>
        <begin position="65"/>
        <end position="98"/>
    </location>
</feature>
<evidence type="ECO:0000256" key="1">
    <source>
        <dbReference type="SAM" id="MobiDB-lite"/>
    </source>
</evidence>
<name>A0A9D2TRL9_9FIRM</name>
<feature type="compositionally biased region" description="Low complexity" evidence="1">
    <location>
        <begin position="65"/>
        <end position="78"/>
    </location>
</feature>
<feature type="region of interest" description="Disordered" evidence="1">
    <location>
        <begin position="19"/>
        <end position="42"/>
    </location>
</feature>
<reference evidence="2" key="1">
    <citation type="journal article" date="2021" name="PeerJ">
        <title>Extensive microbial diversity within the chicken gut microbiome revealed by metagenomics and culture.</title>
        <authorList>
            <person name="Gilroy R."/>
            <person name="Ravi A."/>
            <person name="Getino M."/>
            <person name="Pursley I."/>
            <person name="Horton D.L."/>
            <person name="Alikhan N.F."/>
            <person name="Baker D."/>
            <person name="Gharbi K."/>
            <person name="Hall N."/>
            <person name="Watson M."/>
            <person name="Adriaenssens E.M."/>
            <person name="Foster-Nyarko E."/>
            <person name="Jarju S."/>
            <person name="Secka A."/>
            <person name="Antonio M."/>
            <person name="Oren A."/>
            <person name="Chaudhuri R.R."/>
            <person name="La Ragione R."/>
            <person name="Hildebrand F."/>
            <person name="Pallen M.J."/>
        </authorList>
    </citation>
    <scope>NUCLEOTIDE SEQUENCE</scope>
    <source>
        <strain evidence="2">ChiBcec1-1630</strain>
    </source>
</reference>
<feature type="compositionally biased region" description="Basic and acidic residues" evidence="1">
    <location>
        <begin position="19"/>
        <end position="32"/>
    </location>
</feature>
<comment type="caution">
    <text evidence="2">The sequence shown here is derived from an EMBL/GenBank/DDBJ whole genome shotgun (WGS) entry which is preliminary data.</text>
</comment>
<organism evidence="2 3">
    <name type="scientific">Candidatus Eisenbergiella intestinigallinarum</name>
    <dbReference type="NCBI Taxonomy" id="2838549"/>
    <lineage>
        <taxon>Bacteria</taxon>
        <taxon>Bacillati</taxon>
        <taxon>Bacillota</taxon>
        <taxon>Clostridia</taxon>
        <taxon>Lachnospirales</taxon>
        <taxon>Lachnospiraceae</taxon>
        <taxon>Eisenbergiella</taxon>
    </lineage>
</organism>
<evidence type="ECO:0000313" key="3">
    <source>
        <dbReference type="Proteomes" id="UP000823922"/>
    </source>
</evidence>
<reference evidence="2" key="2">
    <citation type="submission" date="2021-04" db="EMBL/GenBank/DDBJ databases">
        <authorList>
            <person name="Gilroy R."/>
        </authorList>
    </citation>
    <scope>NUCLEOTIDE SEQUENCE</scope>
    <source>
        <strain evidence="2">ChiBcec1-1630</strain>
    </source>
</reference>
<proteinExistence type="predicted"/>
<accession>A0A9D2TRL9</accession>
<gene>
    <name evidence="2" type="ORF">H9926_01075</name>
</gene>
<dbReference type="Proteomes" id="UP000823922">
    <property type="component" value="Unassembled WGS sequence"/>
</dbReference>
<dbReference type="EMBL" id="DWVS01000025">
    <property type="protein sequence ID" value="HJC86595.1"/>
    <property type="molecule type" value="Genomic_DNA"/>
</dbReference>
<protein>
    <submittedName>
        <fullName evidence="2">Uncharacterized protein</fullName>
    </submittedName>
</protein>